<reference evidence="2 3" key="1">
    <citation type="submission" date="2014-04" db="EMBL/GenBank/DDBJ databases">
        <authorList>
            <consortium name="DOE Joint Genome Institute"/>
            <person name="Kuo A."/>
            <person name="Kohler A."/>
            <person name="Nagy L.G."/>
            <person name="Floudas D."/>
            <person name="Copeland A."/>
            <person name="Barry K.W."/>
            <person name="Cichocki N."/>
            <person name="Veneault-Fourrey C."/>
            <person name="LaButti K."/>
            <person name="Lindquist E.A."/>
            <person name="Lipzen A."/>
            <person name="Lundell T."/>
            <person name="Morin E."/>
            <person name="Murat C."/>
            <person name="Sun H."/>
            <person name="Tunlid A."/>
            <person name="Henrissat B."/>
            <person name="Grigoriev I.V."/>
            <person name="Hibbett D.S."/>
            <person name="Martin F."/>
            <person name="Nordberg H.P."/>
            <person name="Cantor M.N."/>
            <person name="Hua S.X."/>
        </authorList>
    </citation>
    <scope>NUCLEOTIDE SEQUENCE [LARGE SCALE GENOMIC DNA]</scope>
    <source>
        <strain evidence="2 3">LaAM-08-1</strain>
    </source>
</reference>
<dbReference type="HOGENOM" id="CLU_126119_0_0_1"/>
<feature type="compositionally biased region" description="Basic residues" evidence="1">
    <location>
        <begin position="158"/>
        <end position="168"/>
    </location>
</feature>
<feature type="region of interest" description="Disordered" evidence="1">
    <location>
        <begin position="40"/>
        <end position="93"/>
    </location>
</feature>
<evidence type="ECO:0000256" key="1">
    <source>
        <dbReference type="SAM" id="MobiDB-lite"/>
    </source>
</evidence>
<name>A0A0C9WH32_9AGAR</name>
<feature type="region of interest" description="Disordered" evidence="1">
    <location>
        <begin position="115"/>
        <end position="184"/>
    </location>
</feature>
<dbReference type="EMBL" id="KN839174">
    <property type="protein sequence ID" value="KIJ90489.1"/>
    <property type="molecule type" value="Genomic_DNA"/>
</dbReference>
<accession>A0A0C9WH32</accession>
<protein>
    <submittedName>
        <fullName evidence="2">Unplaced genomic scaffold K443scaffold_639, whole genome shotgun sequence</fullName>
    </submittedName>
</protein>
<reference evidence="3" key="2">
    <citation type="submission" date="2015-01" db="EMBL/GenBank/DDBJ databases">
        <title>Evolutionary Origins and Diversification of the Mycorrhizal Mutualists.</title>
        <authorList>
            <consortium name="DOE Joint Genome Institute"/>
            <consortium name="Mycorrhizal Genomics Consortium"/>
            <person name="Kohler A."/>
            <person name="Kuo A."/>
            <person name="Nagy L.G."/>
            <person name="Floudas D."/>
            <person name="Copeland A."/>
            <person name="Barry K.W."/>
            <person name="Cichocki N."/>
            <person name="Veneault-Fourrey C."/>
            <person name="LaButti K."/>
            <person name="Lindquist E.A."/>
            <person name="Lipzen A."/>
            <person name="Lundell T."/>
            <person name="Morin E."/>
            <person name="Murat C."/>
            <person name="Riley R."/>
            <person name="Ohm R."/>
            <person name="Sun H."/>
            <person name="Tunlid A."/>
            <person name="Henrissat B."/>
            <person name="Grigoriev I.V."/>
            <person name="Hibbett D.S."/>
            <person name="Martin F."/>
        </authorList>
    </citation>
    <scope>NUCLEOTIDE SEQUENCE [LARGE SCALE GENOMIC DNA]</scope>
    <source>
        <strain evidence="3">LaAM-08-1</strain>
    </source>
</reference>
<proteinExistence type="predicted"/>
<gene>
    <name evidence="2" type="ORF">K443DRAFT_15195</name>
</gene>
<evidence type="ECO:0000313" key="2">
    <source>
        <dbReference type="EMBL" id="KIJ90489.1"/>
    </source>
</evidence>
<dbReference type="Proteomes" id="UP000054477">
    <property type="component" value="Unassembled WGS sequence"/>
</dbReference>
<sequence length="184" mass="20277">MGLFKIDKPTSINVVVVWPRPNRASANADARFGAINKQQTLPSHHHHQQTRQRPPSPSPPHTNTDGLPPPPCIATSPTAKRAPAASTTAHTIPAQRHVALTTWHVNATLRTCHDDERRWLGGGGDAEPLGRPRRSPGERAPAGSTRHNHDDVVCHRAQVPRRQPRRGNRTANDDTDRHSSLLFI</sequence>
<organism evidence="2 3">
    <name type="scientific">Laccaria amethystina LaAM-08-1</name>
    <dbReference type="NCBI Taxonomy" id="1095629"/>
    <lineage>
        <taxon>Eukaryota</taxon>
        <taxon>Fungi</taxon>
        <taxon>Dikarya</taxon>
        <taxon>Basidiomycota</taxon>
        <taxon>Agaricomycotina</taxon>
        <taxon>Agaricomycetes</taxon>
        <taxon>Agaricomycetidae</taxon>
        <taxon>Agaricales</taxon>
        <taxon>Agaricineae</taxon>
        <taxon>Hydnangiaceae</taxon>
        <taxon>Laccaria</taxon>
    </lineage>
</organism>
<dbReference type="AlphaFoldDB" id="A0A0C9WH32"/>
<feature type="compositionally biased region" description="Basic and acidic residues" evidence="1">
    <location>
        <begin position="171"/>
        <end position="184"/>
    </location>
</feature>
<evidence type="ECO:0000313" key="3">
    <source>
        <dbReference type="Proteomes" id="UP000054477"/>
    </source>
</evidence>
<keyword evidence="3" id="KW-1185">Reference proteome</keyword>